<dbReference type="eggNOG" id="ENOG50311IH">
    <property type="taxonomic scope" value="Bacteria"/>
</dbReference>
<comment type="caution">
    <text evidence="1">The sequence shown here is derived from an EMBL/GenBank/DDBJ whole genome shotgun (WGS) entry which is preliminary data.</text>
</comment>
<proteinExistence type="predicted"/>
<evidence type="ECO:0000313" key="1">
    <source>
        <dbReference type="EMBL" id="KFF10879.1"/>
    </source>
</evidence>
<dbReference type="Proteomes" id="UP000028705">
    <property type="component" value="Unassembled WGS sequence"/>
</dbReference>
<organism evidence="1 2">
    <name type="scientific">Chryseobacterium soli</name>
    <dbReference type="NCBI Taxonomy" id="445961"/>
    <lineage>
        <taxon>Bacteria</taxon>
        <taxon>Pseudomonadati</taxon>
        <taxon>Bacteroidota</taxon>
        <taxon>Flavobacteriia</taxon>
        <taxon>Flavobacteriales</taxon>
        <taxon>Weeksellaceae</taxon>
        <taxon>Chryseobacterium group</taxon>
        <taxon>Chryseobacterium</taxon>
    </lineage>
</organism>
<protein>
    <submittedName>
        <fullName evidence="1">Uncharacterized protein</fullName>
    </submittedName>
</protein>
<dbReference type="AlphaFoldDB" id="A0A086A2G5"/>
<gene>
    <name evidence="1" type="ORF">IW15_17005</name>
</gene>
<dbReference type="EMBL" id="JPRH01000008">
    <property type="protein sequence ID" value="KFF10879.1"/>
    <property type="molecule type" value="Genomic_DNA"/>
</dbReference>
<accession>A0A086A2G5</accession>
<evidence type="ECO:0000313" key="2">
    <source>
        <dbReference type="Proteomes" id="UP000028705"/>
    </source>
</evidence>
<keyword evidence="2" id="KW-1185">Reference proteome</keyword>
<dbReference type="OrthoDB" id="1242818at2"/>
<sequence length="290" mass="33432">MEENKLATREKLKTYFEKGKYPTQSQFSDLVDSLRHKADILTNDEMVALANNLASIENGFISYNLSGNIKDQEFPIVISSKDREDQVITLGRRDNYPEEKRYFFGNRPYTIQAKEFSAEGLEENEYYVMSSYIPSQYPIARMFGNNLPAIPDGFKFGTLAGDAKNFQMQINKQEFGQKISVINTSIKLVNKTKESIQYRVSTINWSDDYTTEDMVTSHYDLWDDLSIFYRADLGNIAQSIECRVYDEDNGNLLTTGYLYAGQNNQDVYTGGQVLKIRNVRIECDYITFED</sequence>
<dbReference type="RefSeq" id="WP_034713611.1">
    <property type="nucleotide sequence ID" value="NZ_JPRH01000008.1"/>
</dbReference>
<reference evidence="1 2" key="1">
    <citation type="submission" date="2014-07" db="EMBL/GenBank/DDBJ databases">
        <title>Genome of Chryseobacterium soli DSM 19298.</title>
        <authorList>
            <person name="Stropko S.J."/>
            <person name="Pipes S.E."/>
            <person name="Newman J."/>
        </authorList>
    </citation>
    <scope>NUCLEOTIDE SEQUENCE [LARGE SCALE GENOMIC DNA]</scope>
    <source>
        <strain evidence="1 2">DSM 19298</strain>
    </source>
</reference>
<name>A0A086A2G5_9FLAO</name>